<name>A0A5C6CVQ6_9BACT</name>
<evidence type="ECO:0000256" key="1">
    <source>
        <dbReference type="ARBA" id="ARBA00012528"/>
    </source>
</evidence>
<dbReference type="PANTHER" id="PTHR45138">
    <property type="entry name" value="REGULATORY COMPONENTS OF SENSORY TRANSDUCTION SYSTEM"/>
    <property type="match status" value="1"/>
</dbReference>
<dbReference type="GO" id="GO:0005886">
    <property type="term" value="C:plasma membrane"/>
    <property type="evidence" value="ECO:0007669"/>
    <property type="project" value="TreeGrafter"/>
</dbReference>
<gene>
    <name evidence="4" type="primary">dosC_4</name>
    <name evidence="4" type="ORF">Poly41_70340</name>
</gene>
<organism evidence="4 5">
    <name type="scientific">Novipirellula artificiosorum</name>
    <dbReference type="NCBI Taxonomy" id="2528016"/>
    <lineage>
        <taxon>Bacteria</taxon>
        <taxon>Pseudomonadati</taxon>
        <taxon>Planctomycetota</taxon>
        <taxon>Planctomycetia</taxon>
        <taxon>Pirellulales</taxon>
        <taxon>Pirellulaceae</taxon>
        <taxon>Novipirellula</taxon>
    </lineage>
</organism>
<dbReference type="SUPFAM" id="SSF55073">
    <property type="entry name" value="Nucleotide cyclase"/>
    <property type="match status" value="1"/>
</dbReference>
<comment type="caution">
    <text evidence="4">The sequence shown here is derived from an EMBL/GenBank/DDBJ whole genome shotgun (WGS) entry which is preliminary data.</text>
</comment>
<evidence type="ECO:0000313" key="5">
    <source>
        <dbReference type="Proteomes" id="UP000319143"/>
    </source>
</evidence>
<protein>
    <recommendedName>
        <fullName evidence="1">diguanylate cyclase</fullName>
        <ecNumber evidence="1">2.7.7.65</ecNumber>
    </recommendedName>
</protein>
<dbReference type="CDD" id="cd01949">
    <property type="entry name" value="GGDEF"/>
    <property type="match status" value="1"/>
</dbReference>
<dbReference type="Proteomes" id="UP000319143">
    <property type="component" value="Unassembled WGS sequence"/>
</dbReference>
<dbReference type="Gene3D" id="3.30.70.270">
    <property type="match status" value="1"/>
</dbReference>
<accession>A0A5C6CVQ6</accession>
<dbReference type="AlphaFoldDB" id="A0A5C6CVQ6"/>
<proteinExistence type="predicted"/>
<dbReference type="InterPro" id="IPR029787">
    <property type="entry name" value="Nucleotide_cyclase"/>
</dbReference>
<dbReference type="EMBL" id="SJPV01000036">
    <property type="protein sequence ID" value="TWU27915.1"/>
    <property type="molecule type" value="Genomic_DNA"/>
</dbReference>
<dbReference type="GO" id="GO:0052621">
    <property type="term" value="F:diguanylate cyclase activity"/>
    <property type="evidence" value="ECO:0007669"/>
    <property type="project" value="UniProtKB-EC"/>
</dbReference>
<dbReference type="GO" id="GO:0043709">
    <property type="term" value="P:cell adhesion involved in single-species biofilm formation"/>
    <property type="evidence" value="ECO:0007669"/>
    <property type="project" value="TreeGrafter"/>
</dbReference>
<dbReference type="EC" id="2.7.7.65" evidence="1"/>
<dbReference type="InterPro" id="IPR000160">
    <property type="entry name" value="GGDEF_dom"/>
</dbReference>
<dbReference type="GO" id="GO:1902201">
    <property type="term" value="P:negative regulation of bacterial-type flagellum-dependent cell motility"/>
    <property type="evidence" value="ECO:0007669"/>
    <property type="project" value="TreeGrafter"/>
</dbReference>
<keyword evidence="5" id="KW-1185">Reference proteome</keyword>
<sequence length="337" mass="37600">MTPFAIAKQALGFVAQFRTPPTPDVYEVWYRYAEGSNTPLCEQLSYAVNDAESADAELLEQLHQQFFTSGDQAELNQQLGEGLSKTIGSVESIIHDQQSAGNAFQSSVRSASASLDEDAATVDDLKACVASVLQSNHRMQEQLSQMASRLEESHRQVTTLRDRYFESQKKLMTDPLTGVGNRLFFDTIIASALEHQERGKRHFFLLLVDLDKFKLVNDTFGHAAGDQVLRFVATNIERLAGDASVARYGGDEFAIFLNSIDMDEGVHLAETVCQFFAKNKMTLNDTHEYLGQLTSSIGGALLRANDNHETWFERADKLLYSAKNGGRNRVMVERKLD</sequence>
<dbReference type="PANTHER" id="PTHR45138:SF9">
    <property type="entry name" value="DIGUANYLATE CYCLASE DGCM-RELATED"/>
    <property type="match status" value="1"/>
</dbReference>
<dbReference type="PROSITE" id="PS50887">
    <property type="entry name" value="GGDEF"/>
    <property type="match status" value="1"/>
</dbReference>
<evidence type="ECO:0000256" key="2">
    <source>
        <dbReference type="ARBA" id="ARBA00034247"/>
    </source>
</evidence>
<reference evidence="4 5" key="1">
    <citation type="submission" date="2019-02" db="EMBL/GenBank/DDBJ databases">
        <title>Deep-cultivation of Planctomycetes and their phenomic and genomic characterization uncovers novel biology.</title>
        <authorList>
            <person name="Wiegand S."/>
            <person name="Jogler M."/>
            <person name="Boedeker C."/>
            <person name="Pinto D."/>
            <person name="Vollmers J."/>
            <person name="Rivas-Marin E."/>
            <person name="Kohn T."/>
            <person name="Peeters S.H."/>
            <person name="Heuer A."/>
            <person name="Rast P."/>
            <person name="Oberbeckmann S."/>
            <person name="Bunk B."/>
            <person name="Jeske O."/>
            <person name="Meyerdierks A."/>
            <person name="Storesund J.E."/>
            <person name="Kallscheuer N."/>
            <person name="Luecker S."/>
            <person name="Lage O.M."/>
            <person name="Pohl T."/>
            <person name="Merkel B.J."/>
            <person name="Hornburger P."/>
            <person name="Mueller R.-W."/>
            <person name="Bruemmer F."/>
            <person name="Labrenz M."/>
            <person name="Spormann A.M."/>
            <person name="Op Den Camp H."/>
            <person name="Overmann J."/>
            <person name="Amann R."/>
            <person name="Jetten M.S.M."/>
            <person name="Mascher T."/>
            <person name="Medema M.H."/>
            <person name="Devos D.P."/>
            <person name="Kaster A.-K."/>
            <person name="Ovreas L."/>
            <person name="Rohde M."/>
            <person name="Galperin M.Y."/>
            <person name="Jogler C."/>
        </authorList>
    </citation>
    <scope>NUCLEOTIDE SEQUENCE [LARGE SCALE GENOMIC DNA]</scope>
    <source>
        <strain evidence="4 5">Poly41</strain>
    </source>
</reference>
<keyword evidence="4" id="KW-0548">Nucleotidyltransferase</keyword>
<comment type="catalytic activity">
    <reaction evidence="2">
        <text>2 GTP = 3',3'-c-di-GMP + 2 diphosphate</text>
        <dbReference type="Rhea" id="RHEA:24898"/>
        <dbReference type="ChEBI" id="CHEBI:33019"/>
        <dbReference type="ChEBI" id="CHEBI:37565"/>
        <dbReference type="ChEBI" id="CHEBI:58805"/>
        <dbReference type="EC" id="2.7.7.65"/>
    </reaction>
</comment>
<feature type="domain" description="GGDEF" evidence="3">
    <location>
        <begin position="201"/>
        <end position="335"/>
    </location>
</feature>
<dbReference type="SMART" id="SM00267">
    <property type="entry name" value="GGDEF"/>
    <property type="match status" value="1"/>
</dbReference>
<evidence type="ECO:0000313" key="4">
    <source>
        <dbReference type="EMBL" id="TWU27915.1"/>
    </source>
</evidence>
<dbReference type="InterPro" id="IPR043128">
    <property type="entry name" value="Rev_trsase/Diguanyl_cyclase"/>
</dbReference>
<dbReference type="Pfam" id="PF00990">
    <property type="entry name" value="GGDEF"/>
    <property type="match status" value="1"/>
</dbReference>
<dbReference type="NCBIfam" id="TIGR00254">
    <property type="entry name" value="GGDEF"/>
    <property type="match status" value="1"/>
</dbReference>
<dbReference type="FunFam" id="3.30.70.270:FF:000001">
    <property type="entry name" value="Diguanylate cyclase domain protein"/>
    <property type="match status" value="1"/>
</dbReference>
<keyword evidence="4" id="KW-0808">Transferase</keyword>
<dbReference type="InterPro" id="IPR050469">
    <property type="entry name" value="Diguanylate_Cyclase"/>
</dbReference>
<evidence type="ECO:0000259" key="3">
    <source>
        <dbReference type="PROSITE" id="PS50887"/>
    </source>
</evidence>